<name>A0A4Z2HD07_9TELE</name>
<protein>
    <submittedName>
        <fullName evidence="2">Uncharacterized protein</fullName>
    </submittedName>
</protein>
<proteinExistence type="predicted"/>
<dbReference type="AlphaFoldDB" id="A0A4Z2HD07"/>
<sequence length="274" mass="29751">MLNMSICETRGQREELTDGFVDSRQHSGDLARLLQTHRLVQQKLRLRNTSLKVITFTCRTNTHTDAHAVSVLLELSSCSKAPLLFDLMFLHAGPEEEEEGFFTTQSLKTRETERFSSRLTGLLLFLSLLSYPLSILWINLGGGGGGGGSSARPSLPLPLAGPSPLWLLPVVGRVQEEPGLTDRASSLVSAAPEAGAPQSSGREVPSGLYPACRRLSRLKMLSMFRASLRGLQAGRYLPEPVPPEQLDLDSLLVLSASQSWGLVEEGQADEMVAG</sequence>
<dbReference type="Proteomes" id="UP000314294">
    <property type="component" value="Unassembled WGS sequence"/>
</dbReference>
<evidence type="ECO:0000313" key="2">
    <source>
        <dbReference type="EMBL" id="TNN63748.1"/>
    </source>
</evidence>
<gene>
    <name evidence="2" type="ORF">EYF80_026065</name>
</gene>
<evidence type="ECO:0000256" key="1">
    <source>
        <dbReference type="SAM" id="Phobius"/>
    </source>
</evidence>
<feature type="transmembrane region" description="Helical" evidence="1">
    <location>
        <begin position="119"/>
        <end position="140"/>
    </location>
</feature>
<keyword evidence="3" id="KW-1185">Reference proteome</keyword>
<keyword evidence="1" id="KW-1133">Transmembrane helix</keyword>
<reference evidence="2 3" key="1">
    <citation type="submission" date="2019-03" db="EMBL/GenBank/DDBJ databases">
        <title>First draft genome of Liparis tanakae, snailfish: a comprehensive survey of snailfish specific genes.</title>
        <authorList>
            <person name="Kim W."/>
            <person name="Song I."/>
            <person name="Jeong J.-H."/>
            <person name="Kim D."/>
            <person name="Kim S."/>
            <person name="Ryu S."/>
            <person name="Song J.Y."/>
            <person name="Lee S.K."/>
        </authorList>
    </citation>
    <scope>NUCLEOTIDE SEQUENCE [LARGE SCALE GENOMIC DNA]</scope>
    <source>
        <tissue evidence="2">Muscle</tissue>
    </source>
</reference>
<keyword evidence="1" id="KW-0472">Membrane</keyword>
<evidence type="ECO:0000313" key="3">
    <source>
        <dbReference type="Proteomes" id="UP000314294"/>
    </source>
</evidence>
<comment type="caution">
    <text evidence="2">The sequence shown here is derived from an EMBL/GenBank/DDBJ whole genome shotgun (WGS) entry which is preliminary data.</text>
</comment>
<organism evidence="2 3">
    <name type="scientific">Liparis tanakae</name>
    <name type="common">Tanaka's snailfish</name>
    <dbReference type="NCBI Taxonomy" id="230148"/>
    <lineage>
        <taxon>Eukaryota</taxon>
        <taxon>Metazoa</taxon>
        <taxon>Chordata</taxon>
        <taxon>Craniata</taxon>
        <taxon>Vertebrata</taxon>
        <taxon>Euteleostomi</taxon>
        <taxon>Actinopterygii</taxon>
        <taxon>Neopterygii</taxon>
        <taxon>Teleostei</taxon>
        <taxon>Neoteleostei</taxon>
        <taxon>Acanthomorphata</taxon>
        <taxon>Eupercaria</taxon>
        <taxon>Perciformes</taxon>
        <taxon>Cottioidei</taxon>
        <taxon>Cottales</taxon>
        <taxon>Liparidae</taxon>
        <taxon>Liparis</taxon>
    </lineage>
</organism>
<dbReference type="EMBL" id="SRLO01000267">
    <property type="protein sequence ID" value="TNN63748.1"/>
    <property type="molecule type" value="Genomic_DNA"/>
</dbReference>
<accession>A0A4Z2HD07</accession>
<keyword evidence="1" id="KW-0812">Transmembrane</keyword>